<protein>
    <submittedName>
        <fullName evidence="2">Uncharacterized protein</fullName>
    </submittedName>
</protein>
<feature type="transmembrane region" description="Helical" evidence="1">
    <location>
        <begin position="12"/>
        <end position="34"/>
    </location>
</feature>
<keyword evidence="1" id="KW-1133">Transmembrane helix</keyword>
<dbReference type="AlphaFoldDB" id="A0A6C0IAS2"/>
<evidence type="ECO:0000256" key="1">
    <source>
        <dbReference type="SAM" id="Phobius"/>
    </source>
</evidence>
<keyword evidence="1" id="KW-0472">Membrane</keyword>
<name>A0A6C0IAS2_9ZZZZ</name>
<feature type="transmembrane region" description="Helical" evidence="1">
    <location>
        <begin position="54"/>
        <end position="78"/>
    </location>
</feature>
<keyword evidence="1" id="KW-0812">Transmembrane</keyword>
<dbReference type="EMBL" id="MN740152">
    <property type="protein sequence ID" value="QHT89839.1"/>
    <property type="molecule type" value="Genomic_DNA"/>
</dbReference>
<reference evidence="2" key="1">
    <citation type="journal article" date="2020" name="Nature">
        <title>Giant virus diversity and host interactions through global metagenomics.</title>
        <authorList>
            <person name="Schulz F."/>
            <person name="Roux S."/>
            <person name="Paez-Espino D."/>
            <person name="Jungbluth S."/>
            <person name="Walsh D.A."/>
            <person name="Denef V.J."/>
            <person name="McMahon K.D."/>
            <person name="Konstantinidis K.T."/>
            <person name="Eloe-Fadrosh E.A."/>
            <person name="Kyrpides N.C."/>
            <person name="Woyke T."/>
        </authorList>
    </citation>
    <scope>NUCLEOTIDE SEQUENCE</scope>
    <source>
        <strain evidence="2">GVMAG-M-3300023184-62</strain>
    </source>
</reference>
<organism evidence="2">
    <name type="scientific">viral metagenome</name>
    <dbReference type="NCBI Taxonomy" id="1070528"/>
    <lineage>
        <taxon>unclassified sequences</taxon>
        <taxon>metagenomes</taxon>
        <taxon>organismal metagenomes</taxon>
    </lineage>
</organism>
<accession>A0A6C0IAS2</accession>
<sequence length="91" mass="9607">MGAIKDAFKFSFGASLGYMAVRIIAIALGIAFLLPGIALMKSGDDKNGGKTMKYYFGLILAIIGGIILLSSMSFIIGLGDLGDAMDMFDLF</sequence>
<evidence type="ECO:0000313" key="2">
    <source>
        <dbReference type="EMBL" id="QHT89839.1"/>
    </source>
</evidence>
<proteinExistence type="predicted"/>